<dbReference type="PANTHER" id="PTHR43674">
    <property type="entry name" value="NITRILASE C965.09-RELATED"/>
    <property type="match status" value="1"/>
</dbReference>
<name>A0A545T6X1_9GAMM</name>
<reference evidence="4 5" key="1">
    <citation type="submission" date="2019-06" db="EMBL/GenBank/DDBJ databases">
        <title>Draft genome of Aliikangiella marina GYP-15.</title>
        <authorList>
            <person name="Wang G."/>
        </authorList>
    </citation>
    <scope>NUCLEOTIDE SEQUENCE [LARGE SCALE GENOMIC DNA]</scope>
    <source>
        <strain evidence="4 5">GYP-15</strain>
    </source>
</reference>
<dbReference type="OrthoDB" id="9803803at2"/>
<dbReference type="InterPro" id="IPR050345">
    <property type="entry name" value="Aliph_Amidase/BUP"/>
</dbReference>
<dbReference type="AlphaFoldDB" id="A0A545T6X1"/>
<dbReference type="Pfam" id="PF00795">
    <property type="entry name" value="CN_hydrolase"/>
    <property type="match status" value="1"/>
</dbReference>
<dbReference type="SUPFAM" id="SSF56317">
    <property type="entry name" value="Carbon-nitrogen hydrolase"/>
    <property type="match status" value="1"/>
</dbReference>
<protein>
    <submittedName>
        <fullName evidence="4">N-carbamoylputrescine amidase</fullName>
        <ecNumber evidence="4">3.5.1.53</ecNumber>
    </submittedName>
</protein>
<dbReference type="PANTHER" id="PTHR43674:SF2">
    <property type="entry name" value="BETA-UREIDOPROPIONASE"/>
    <property type="match status" value="1"/>
</dbReference>
<dbReference type="CDD" id="cd07573">
    <property type="entry name" value="CPA"/>
    <property type="match status" value="1"/>
</dbReference>
<dbReference type="GO" id="GO:0033388">
    <property type="term" value="P:putrescine biosynthetic process from arginine"/>
    <property type="evidence" value="ECO:0007669"/>
    <property type="project" value="TreeGrafter"/>
</dbReference>
<keyword evidence="1 4" id="KW-0378">Hydrolase</keyword>
<comment type="caution">
    <text evidence="4">The sequence shown here is derived from an EMBL/GenBank/DDBJ whole genome shotgun (WGS) entry which is preliminary data.</text>
</comment>
<organism evidence="4 5">
    <name type="scientific">Aliikangiella marina</name>
    <dbReference type="NCBI Taxonomy" id="1712262"/>
    <lineage>
        <taxon>Bacteria</taxon>
        <taxon>Pseudomonadati</taxon>
        <taxon>Pseudomonadota</taxon>
        <taxon>Gammaproteobacteria</taxon>
        <taxon>Oceanospirillales</taxon>
        <taxon>Pleioneaceae</taxon>
        <taxon>Aliikangiella</taxon>
    </lineage>
</organism>
<evidence type="ECO:0000256" key="2">
    <source>
        <dbReference type="ARBA" id="ARBA00034122"/>
    </source>
</evidence>
<accession>A0A545T6X1</accession>
<dbReference type="InterPro" id="IPR017755">
    <property type="entry name" value="N-carbamoylputrescine_amidase"/>
</dbReference>
<dbReference type="NCBIfam" id="TIGR03381">
    <property type="entry name" value="agmatine_aguB"/>
    <property type="match status" value="1"/>
</dbReference>
<dbReference type="Proteomes" id="UP000317839">
    <property type="component" value="Unassembled WGS sequence"/>
</dbReference>
<dbReference type="InterPro" id="IPR003010">
    <property type="entry name" value="C-N_Hydrolase"/>
</dbReference>
<comment type="similarity">
    <text evidence="2">Belongs to the carbon-nitrogen hydrolase superfamily.</text>
</comment>
<dbReference type="InterPro" id="IPR036526">
    <property type="entry name" value="C-N_Hydrolase_sf"/>
</dbReference>
<proteinExistence type="inferred from homology"/>
<dbReference type="EMBL" id="VIKR01000004">
    <property type="protein sequence ID" value="TQV72971.1"/>
    <property type="molecule type" value="Genomic_DNA"/>
</dbReference>
<evidence type="ECO:0000259" key="3">
    <source>
        <dbReference type="PROSITE" id="PS50263"/>
    </source>
</evidence>
<dbReference type="PROSITE" id="PS50263">
    <property type="entry name" value="CN_HYDROLASE"/>
    <property type="match status" value="1"/>
</dbReference>
<feature type="domain" description="CN hydrolase" evidence="3">
    <location>
        <begin position="4"/>
        <end position="258"/>
    </location>
</feature>
<sequence length="285" mass="32039">MREVTFATTQFAVSDKQEENIAKAESLIEDATQQGANVILLQELFANLYWCKDQNPDYFSWAEPFSASRILKHFSVIAKKHQVVLPISYFEKSGNNFFNSLAVIDADGTVLDNYRKSHIPDGPGYQEKFYFSPGDTGFRVWQTKYGQFGAAICWDQWFPEAARILALKGAEAIFYPTAIGSEPQDPTINSKDHWQRVMQGHSAANVIPVVAANRVGSEIGESCEVTFYGHSFITDQFGDKVSELNNTDAGIGLACFDLDKIASDRQAWGLFRDRRPELYQEITGF</sequence>
<evidence type="ECO:0000313" key="4">
    <source>
        <dbReference type="EMBL" id="TQV72971.1"/>
    </source>
</evidence>
<keyword evidence="5" id="KW-1185">Reference proteome</keyword>
<dbReference type="EC" id="3.5.1.53" evidence="4"/>
<evidence type="ECO:0000256" key="1">
    <source>
        <dbReference type="ARBA" id="ARBA00022801"/>
    </source>
</evidence>
<dbReference type="RefSeq" id="WP_142943110.1">
    <property type="nucleotide sequence ID" value="NZ_VIKR01000004.1"/>
</dbReference>
<gene>
    <name evidence="4" type="primary">aguB</name>
    <name evidence="4" type="ORF">FLL45_16030</name>
</gene>
<dbReference type="Gene3D" id="3.60.110.10">
    <property type="entry name" value="Carbon-nitrogen hydrolase"/>
    <property type="match status" value="1"/>
</dbReference>
<evidence type="ECO:0000313" key="5">
    <source>
        <dbReference type="Proteomes" id="UP000317839"/>
    </source>
</evidence>
<dbReference type="GO" id="GO:0050126">
    <property type="term" value="F:N-carbamoylputrescine amidase activity"/>
    <property type="evidence" value="ECO:0007669"/>
    <property type="project" value="UniProtKB-EC"/>
</dbReference>